<name>A0A8S5QNF4_9CAUD</name>
<evidence type="ECO:0000313" key="1">
    <source>
        <dbReference type="EMBL" id="DAE20347.1"/>
    </source>
</evidence>
<proteinExistence type="predicted"/>
<organism evidence="1">
    <name type="scientific">Siphoviridae sp. ctV7t52</name>
    <dbReference type="NCBI Taxonomy" id="2826357"/>
    <lineage>
        <taxon>Viruses</taxon>
        <taxon>Duplodnaviria</taxon>
        <taxon>Heunggongvirae</taxon>
        <taxon>Uroviricota</taxon>
        <taxon>Caudoviricetes</taxon>
    </lineage>
</organism>
<sequence>MFLKLFIVFLKILLFFSLELDISYILSDSHHYLKASKINGPRRFDETN</sequence>
<protein>
    <submittedName>
        <fullName evidence="1">Uncharacterized protein</fullName>
    </submittedName>
</protein>
<dbReference type="EMBL" id="BK015692">
    <property type="protein sequence ID" value="DAE20347.1"/>
    <property type="molecule type" value="Genomic_DNA"/>
</dbReference>
<accession>A0A8S5QNF4</accession>
<reference evidence="1" key="1">
    <citation type="journal article" date="2021" name="Proc. Natl. Acad. Sci. U.S.A.">
        <title>A Catalog of Tens of Thousands of Viruses from Human Metagenomes Reveals Hidden Associations with Chronic Diseases.</title>
        <authorList>
            <person name="Tisza M.J."/>
            <person name="Buck C.B."/>
        </authorList>
    </citation>
    <scope>NUCLEOTIDE SEQUENCE</scope>
    <source>
        <strain evidence="1">CtV7t52</strain>
    </source>
</reference>